<keyword evidence="1" id="KW-0472">Membrane</keyword>
<dbReference type="Proteomes" id="UP000242310">
    <property type="component" value="Unassembled WGS sequence"/>
</dbReference>
<reference evidence="2 3" key="1">
    <citation type="submission" date="2018-03" db="EMBL/GenBank/DDBJ databases">
        <title>Genomic Encyclopedia of Type Strains, Phase III (KMG-III): the genomes of soil and plant-associated and newly described type strains.</title>
        <authorList>
            <person name="Whitman W."/>
        </authorList>
    </citation>
    <scope>NUCLEOTIDE SEQUENCE [LARGE SCALE GENOMIC DNA]</scope>
    <source>
        <strain evidence="2 3">CGMCC 1.07653</strain>
    </source>
</reference>
<feature type="transmembrane region" description="Helical" evidence="1">
    <location>
        <begin position="175"/>
        <end position="198"/>
    </location>
</feature>
<dbReference type="InterPro" id="IPR011435">
    <property type="entry name" value="UmpAB"/>
</dbReference>
<comment type="caution">
    <text evidence="2">The sequence shown here is derived from an EMBL/GenBank/DDBJ whole genome shotgun (WGS) entry which is preliminary data.</text>
</comment>
<evidence type="ECO:0000256" key="1">
    <source>
        <dbReference type="SAM" id="Phobius"/>
    </source>
</evidence>
<dbReference type="Pfam" id="PF07556">
    <property type="entry name" value="DUF1538"/>
    <property type="match status" value="1"/>
</dbReference>
<feature type="transmembrane region" description="Helical" evidence="1">
    <location>
        <begin position="37"/>
        <end position="58"/>
    </location>
</feature>
<keyword evidence="1" id="KW-1133">Transmembrane helix</keyword>
<evidence type="ECO:0000313" key="3">
    <source>
        <dbReference type="Proteomes" id="UP000242310"/>
    </source>
</evidence>
<accession>A0A2P8HXN3</accession>
<feature type="transmembrane region" description="Helical" evidence="1">
    <location>
        <begin position="12"/>
        <end position="31"/>
    </location>
</feature>
<dbReference type="EMBL" id="PYAV01000002">
    <property type="protein sequence ID" value="PSL50989.1"/>
    <property type="molecule type" value="Genomic_DNA"/>
</dbReference>
<proteinExistence type="predicted"/>
<evidence type="ECO:0000313" key="2">
    <source>
        <dbReference type="EMBL" id="PSL50989.1"/>
    </source>
</evidence>
<name>A0A2P8HXN3_9BACI</name>
<dbReference type="AlphaFoldDB" id="A0A2P8HXN3"/>
<dbReference type="RefSeq" id="WP_245893878.1">
    <property type="nucleotide sequence ID" value="NZ_PYAV01000002.1"/>
</dbReference>
<gene>
    <name evidence="2" type="ORF">B0H94_102266</name>
</gene>
<feature type="transmembrane region" description="Helical" evidence="1">
    <location>
        <begin position="118"/>
        <end position="138"/>
    </location>
</feature>
<keyword evidence="3" id="KW-1185">Reference proteome</keyword>
<feature type="transmembrane region" description="Helical" evidence="1">
    <location>
        <begin position="79"/>
        <end position="98"/>
    </location>
</feature>
<organism evidence="2 3">
    <name type="scientific">Salsuginibacillus halophilus</name>
    <dbReference type="NCBI Taxonomy" id="517424"/>
    <lineage>
        <taxon>Bacteria</taxon>
        <taxon>Bacillati</taxon>
        <taxon>Bacillota</taxon>
        <taxon>Bacilli</taxon>
        <taxon>Bacillales</taxon>
        <taxon>Bacillaceae</taxon>
        <taxon>Salsuginibacillus</taxon>
    </lineage>
</organism>
<feature type="transmembrane region" description="Helical" evidence="1">
    <location>
        <begin position="210"/>
        <end position="232"/>
    </location>
</feature>
<keyword evidence="1" id="KW-0812">Transmembrane</keyword>
<protein>
    <submittedName>
        <fullName evidence="2">Uncharacterized protein DUF1538</fullName>
    </submittedName>
</protein>
<feature type="transmembrane region" description="Helical" evidence="1">
    <location>
        <begin position="145"/>
        <end position="163"/>
    </location>
</feature>
<sequence length="233" mass="24658">MGTLWHEFKETLSAVLPVTIVVILLQLIFVSTNVIELLQLIIGAVMTIGGLALFIGGAKLGLLPVGEKIGSRLPEKVSFSWIIMSGFLLGFVVTVAEPDVRILASQIDDAGEQFVSEGLLIASIALGVGVFVALAFLRKLLQIKLVYMLVPSYMLVFFVTLFVPEEFIAIAFDAGGVTTGPITVPFILALSIGISAVVKGGNEETSSDSFGLVAMASIGPILAVLILGVLFYD</sequence>